<feature type="transmembrane region" description="Helical" evidence="4">
    <location>
        <begin position="142"/>
        <end position="164"/>
    </location>
</feature>
<feature type="transmembrane region" description="Helical" evidence="4">
    <location>
        <begin position="91"/>
        <end position="110"/>
    </location>
</feature>
<proteinExistence type="inferred from homology"/>
<evidence type="ECO:0000256" key="3">
    <source>
        <dbReference type="SAM" id="MobiDB-lite"/>
    </source>
</evidence>
<feature type="transmembrane region" description="Helical" evidence="4">
    <location>
        <begin position="209"/>
        <end position="228"/>
    </location>
</feature>
<dbReference type="EMBL" id="JAAQVJ010000037">
    <property type="protein sequence ID" value="KAF3898512.1"/>
    <property type="molecule type" value="Genomic_DNA"/>
</dbReference>
<dbReference type="PANTHER" id="PTHR11360">
    <property type="entry name" value="MONOCARBOXYLATE TRANSPORTER"/>
    <property type="match status" value="1"/>
</dbReference>
<dbReference type="AlphaFoldDB" id="A0A9P4YI87"/>
<dbReference type="InterPro" id="IPR020846">
    <property type="entry name" value="MFS_dom"/>
</dbReference>
<evidence type="ECO:0000256" key="1">
    <source>
        <dbReference type="ARBA" id="ARBA00004141"/>
    </source>
</evidence>
<dbReference type="PANTHER" id="PTHR11360:SF234">
    <property type="entry name" value="MFS-TYPE TRANSPORTER DBAD-RELATED"/>
    <property type="match status" value="1"/>
</dbReference>
<feature type="domain" description="Major facilitator superfamily (MFS) profile" evidence="5">
    <location>
        <begin position="49"/>
        <end position="442"/>
    </location>
</feature>
<feature type="transmembrane region" description="Helical" evidence="4">
    <location>
        <begin position="48"/>
        <end position="71"/>
    </location>
</feature>
<feature type="transmembrane region" description="Helical" evidence="4">
    <location>
        <begin position="176"/>
        <end position="197"/>
    </location>
</feature>
<feature type="region of interest" description="Disordered" evidence="3">
    <location>
        <begin position="1"/>
        <end position="40"/>
    </location>
</feature>
<sequence length="442" mass="47721">MDDDKPPSYSREDAPPPPQQQQQQQQQQQRQGEQDVESASSKQPDEDWFAWLQVLGAFCLNLNTWGLMNAFGVYQTYYELDLLSSKSPSDISWIGSTQAFLMFIISMAVGPVVDAGFVKTLLGLGSLLTVLGMFMTSLCTQYWQVFLAQAITMGLGFGCLYVPAPAVVSQYFNKSTALAMGASSAGSAIGGIIYPIIFSRLQPRIGFPWATRVIAFIILATQLLPVFLMKPRSVPTKRAKFNVIDTTAFRDSPYMLLNLGLIFGFTGLYIIFYYIQLYSLEETHISHVLESYLLVIINGSSLAGRLIPGFYADRIGSINVQTIVAFISALLTFCLIAIKSAAGLVVFCVIYGFSAGAFMGLPAAGVVNLSADKSKIGTRLGMTLAVVGCGVLVGNPIAGAILNGRGGWVGLICWCGALLTASVISMAASRISKVGFGFRRAI</sequence>
<dbReference type="InterPro" id="IPR011701">
    <property type="entry name" value="MFS"/>
</dbReference>
<accession>A0A9P4YI87</accession>
<feature type="transmembrane region" description="Helical" evidence="4">
    <location>
        <begin position="256"/>
        <end position="275"/>
    </location>
</feature>
<evidence type="ECO:0000256" key="4">
    <source>
        <dbReference type="SAM" id="Phobius"/>
    </source>
</evidence>
<name>A0A9P4YI87_9EURO</name>
<dbReference type="Gene3D" id="1.20.1250.20">
    <property type="entry name" value="MFS general substrate transporter like domains"/>
    <property type="match status" value="2"/>
</dbReference>
<keyword evidence="4" id="KW-0472">Membrane</keyword>
<feature type="transmembrane region" description="Helical" evidence="4">
    <location>
        <begin position="318"/>
        <end position="338"/>
    </location>
</feature>
<dbReference type="Proteomes" id="UP000749309">
    <property type="component" value="Unassembled WGS sequence"/>
</dbReference>
<comment type="subcellular location">
    <subcellularLocation>
        <location evidence="1">Membrane</location>
        <topology evidence="1">Multi-pass membrane protein</topology>
    </subcellularLocation>
</comment>
<dbReference type="GO" id="GO:0016020">
    <property type="term" value="C:membrane"/>
    <property type="evidence" value="ECO:0007669"/>
    <property type="project" value="UniProtKB-SubCell"/>
</dbReference>
<keyword evidence="4" id="KW-1133">Transmembrane helix</keyword>
<organism evidence="6 7">
    <name type="scientific">Trichophyton interdigitale</name>
    <dbReference type="NCBI Taxonomy" id="101480"/>
    <lineage>
        <taxon>Eukaryota</taxon>
        <taxon>Fungi</taxon>
        <taxon>Dikarya</taxon>
        <taxon>Ascomycota</taxon>
        <taxon>Pezizomycotina</taxon>
        <taxon>Eurotiomycetes</taxon>
        <taxon>Eurotiomycetidae</taxon>
        <taxon>Onygenales</taxon>
        <taxon>Arthrodermataceae</taxon>
        <taxon>Trichophyton</taxon>
    </lineage>
</organism>
<feature type="transmembrane region" description="Helical" evidence="4">
    <location>
        <begin position="408"/>
        <end position="429"/>
    </location>
</feature>
<evidence type="ECO:0000313" key="6">
    <source>
        <dbReference type="EMBL" id="KAF3898512.1"/>
    </source>
</evidence>
<dbReference type="SUPFAM" id="SSF103473">
    <property type="entry name" value="MFS general substrate transporter"/>
    <property type="match status" value="1"/>
</dbReference>
<dbReference type="GO" id="GO:0022857">
    <property type="term" value="F:transmembrane transporter activity"/>
    <property type="evidence" value="ECO:0007669"/>
    <property type="project" value="InterPro"/>
</dbReference>
<comment type="similarity">
    <text evidence="2">Belongs to the major facilitator superfamily. Monocarboxylate porter (TC 2.A.1.13) family.</text>
</comment>
<dbReference type="InterPro" id="IPR036259">
    <property type="entry name" value="MFS_trans_sf"/>
</dbReference>
<evidence type="ECO:0000259" key="5">
    <source>
        <dbReference type="PROSITE" id="PS50850"/>
    </source>
</evidence>
<evidence type="ECO:0000313" key="7">
    <source>
        <dbReference type="Proteomes" id="UP000749309"/>
    </source>
</evidence>
<feature type="compositionally biased region" description="Basic and acidic residues" evidence="3">
    <location>
        <begin position="1"/>
        <end position="14"/>
    </location>
</feature>
<evidence type="ECO:0000256" key="2">
    <source>
        <dbReference type="ARBA" id="ARBA00006727"/>
    </source>
</evidence>
<feature type="compositionally biased region" description="Low complexity" evidence="3">
    <location>
        <begin position="20"/>
        <end position="29"/>
    </location>
</feature>
<keyword evidence="4" id="KW-0812">Transmembrane</keyword>
<gene>
    <name evidence="6" type="ORF">GY632_1783</name>
</gene>
<comment type="caution">
    <text evidence="6">The sequence shown here is derived from an EMBL/GenBank/DDBJ whole genome shotgun (WGS) entry which is preliminary data.</text>
</comment>
<dbReference type="PROSITE" id="PS50850">
    <property type="entry name" value="MFS"/>
    <property type="match status" value="1"/>
</dbReference>
<dbReference type="Pfam" id="PF07690">
    <property type="entry name" value="MFS_1"/>
    <property type="match status" value="1"/>
</dbReference>
<feature type="transmembrane region" description="Helical" evidence="4">
    <location>
        <begin position="117"/>
        <end position="136"/>
    </location>
</feature>
<protein>
    <submittedName>
        <fullName evidence="6">MFS monocarboxylate transporter</fullName>
    </submittedName>
</protein>
<feature type="transmembrane region" description="Helical" evidence="4">
    <location>
        <begin position="344"/>
        <end position="369"/>
    </location>
</feature>
<feature type="transmembrane region" description="Helical" evidence="4">
    <location>
        <begin position="287"/>
        <end position="306"/>
    </location>
</feature>
<reference evidence="6" key="1">
    <citation type="submission" date="2020-03" db="EMBL/GenBank/DDBJ databases">
        <title>Whole Genome Sequence of Trichophyton interdigitale from India.</title>
        <authorList>
            <person name="Kumar P."/>
        </authorList>
    </citation>
    <scope>NUCLEOTIDE SEQUENCE</scope>
    <source>
        <strain evidence="6">UCMS-IGIB-CI14</strain>
    </source>
</reference>
<feature type="transmembrane region" description="Helical" evidence="4">
    <location>
        <begin position="381"/>
        <end position="402"/>
    </location>
</feature>
<dbReference type="InterPro" id="IPR050327">
    <property type="entry name" value="Proton-linked_MCT"/>
</dbReference>